<dbReference type="EMBL" id="JABMKT010000080">
    <property type="protein sequence ID" value="NYV28498.1"/>
    <property type="molecule type" value="Genomic_DNA"/>
</dbReference>
<dbReference type="SUPFAM" id="SSF101967">
    <property type="entry name" value="Adhesin YadA, collagen-binding domain"/>
    <property type="match status" value="1"/>
</dbReference>
<dbReference type="GO" id="GO:0019867">
    <property type="term" value="C:outer membrane"/>
    <property type="evidence" value="ECO:0007669"/>
    <property type="project" value="InterPro"/>
</dbReference>
<feature type="domain" description="Trimeric autotransporter adhesin YadA-like stalk" evidence="1">
    <location>
        <begin position="59"/>
        <end position="99"/>
    </location>
</feature>
<dbReference type="InterPro" id="IPR011049">
    <property type="entry name" value="Serralysin-like_metalloprot_C"/>
</dbReference>
<dbReference type="Pfam" id="PF05662">
    <property type="entry name" value="YadA_stalk"/>
    <property type="match status" value="1"/>
</dbReference>
<evidence type="ECO:0000313" key="3">
    <source>
        <dbReference type="Proteomes" id="UP000526184"/>
    </source>
</evidence>
<protein>
    <recommendedName>
        <fullName evidence="1">Trimeric autotransporter adhesin YadA-like stalk domain-containing protein</fullName>
    </recommendedName>
</protein>
<sequence>KDGKLEVKLSKELKELTSAEFKDADGNTTVINPTSITLTPSGKDPVVLSNTGLNNGGNKITNVADGTEESDAINKGQLDAASKASKTEITANEDEAANETTGNVILTSKEDDKDGHVIYNVKLNDKIVLGTGDKQVIVDGTTGQITAGNITINTGNLGTINNLTNTTWNPSKPVAVSGQAATEDQLKTVTDHINSEIANYGFKVIAGKEGTGTTTGTVEETKVS</sequence>
<feature type="non-terminal residue" evidence="2">
    <location>
        <position position="224"/>
    </location>
</feature>
<dbReference type="Gene3D" id="2.20.70.140">
    <property type="match status" value="1"/>
</dbReference>
<feature type="non-terminal residue" evidence="2">
    <location>
        <position position="1"/>
    </location>
</feature>
<evidence type="ECO:0000313" key="2">
    <source>
        <dbReference type="EMBL" id="NYV28498.1"/>
    </source>
</evidence>
<dbReference type="InterPro" id="IPR008635">
    <property type="entry name" value="Coiled_stalk_dom"/>
</dbReference>
<dbReference type="Proteomes" id="UP000526184">
    <property type="component" value="Unassembled WGS sequence"/>
</dbReference>
<evidence type="ECO:0000259" key="1">
    <source>
        <dbReference type="Pfam" id="PF05662"/>
    </source>
</evidence>
<dbReference type="Gene3D" id="6.10.250.2040">
    <property type="match status" value="1"/>
</dbReference>
<proteinExistence type="predicted"/>
<comment type="caution">
    <text evidence="2">The sequence shown here is derived from an EMBL/GenBank/DDBJ whole genome shotgun (WGS) entry which is preliminary data.</text>
</comment>
<dbReference type="AlphaFoldDB" id="A0A7Z0PFV1"/>
<reference evidence="2 3" key="1">
    <citation type="submission" date="2020-05" db="EMBL/GenBank/DDBJ databases">
        <title>Streptobacillus felis strain LHL191014123.</title>
        <authorList>
            <person name="Fawzy A."/>
            <person name="Rau J."/>
            <person name="Risse K."/>
            <person name="Schauerte N."/>
            <person name="Geiger C."/>
            <person name="Blom J."/>
            <person name="Imirzalioglu C."/>
            <person name="Falgenhauer J."/>
            <person name="Bach A."/>
            <person name="Herden C."/>
            <person name="Eisenberg T."/>
        </authorList>
    </citation>
    <scope>NUCLEOTIDE SEQUENCE [LARGE SCALE GENOMIC DNA]</scope>
    <source>
        <strain evidence="2 3">LHL191014123</strain>
    </source>
</reference>
<name>A0A7Z0PFV1_9FUSO</name>
<accession>A0A7Z0PFV1</accession>
<gene>
    <name evidence="2" type="ORF">HP397_06755</name>
</gene>
<organism evidence="2 3">
    <name type="scientific">Streptobacillus felis</name>
    <dbReference type="NCBI Taxonomy" id="1384509"/>
    <lineage>
        <taxon>Bacteria</taxon>
        <taxon>Fusobacteriati</taxon>
        <taxon>Fusobacteriota</taxon>
        <taxon>Fusobacteriia</taxon>
        <taxon>Fusobacteriales</taxon>
        <taxon>Leptotrichiaceae</taxon>
        <taxon>Streptobacillus</taxon>
    </lineage>
</organism>
<keyword evidence="3" id="KW-1185">Reference proteome</keyword>